<accession>A0A0F9I3G6</accession>
<evidence type="ECO:0000259" key="1">
    <source>
        <dbReference type="SMART" id="SM00966"/>
    </source>
</evidence>
<organism evidence="2">
    <name type="scientific">marine sediment metagenome</name>
    <dbReference type="NCBI Taxonomy" id="412755"/>
    <lineage>
        <taxon>unclassified sequences</taxon>
        <taxon>metagenomes</taxon>
        <taxon>ecological metagenomes</taxon>
    </lineage>
</organism>
<dbReference type="InterPro" id="IPR007159">
    <property type="entry name" value="SpoVT-AbrB_dom"/>
</dbReference>
<gene>
    <name evidence="2" type="ORF">LCGC14_1925190</name>
</gene>
<feature type="domain" description="SpoVT-AbrB" evidence="1">
    <location>
        <begin position="27"/>
        <end position="77"/>
    </location>
</feature>
<dbReference type="AlphaFoldDB" id="A0A0F9I3G6"/>
<dbReference type="Pfam" id="PF04014">
    <property type="entry name" value="MazE_antitoxin"/>
    <property type="match status" value="1"/>
</dbReference>
<comment type="caution">
    <text evidence="2">The sequence shown here is derived from an EMBL/GenBank/DDBJ whole genome shotgun (WGS) entry which is preliminary data.</text>
</comment>
<protein>
    <recommendedName>
        <fullName evidence="1">SpoVT-AbrB domain-containing protein</fullName>
    </recommendedName>
</protein>
<dbReference type="EMBL" id="LAZR01020578">
    <property type="protein sequence ID" value="KKL88390.1"/>
    <property type="molecule type" value="Genomic_DNA"/>
</dbReference>
<dbReference type="GO" id="GO:0003677">
    <property type="term" value="F:DNA binding"/>
    <property type="evidence" value="ECO:0007669"/>
    <property type="project" value="InterPro"/>
</dbReference>
<proteinExistence type="predicted"/>
<reference evidence="2" key="1">
    <citation type="journal article" date="2015" name="Nature">
        <title>Complex archaea that bridge the gap between prokaryotes and eukaryotes.</title>
        <authorList>
            <person name="Spang A."/>
            <person name="Saw J.H."/>
            <person name="Jorgensen S.L."/>
            <person name="Zaremba-Niedzwiedzka K."/>
            <person name="Martijn J."/>
            <person name="Lind A.E."/>
            <person name="van Eijk R."/>
            <person name="Schleper C."/>
            <person name="Guy L."/>
            <person name="Ettema T.J."/>
        </authorList>
    </citation>
    <scope>NUCLEOTIDE SEQUENCE</scope>
</reference>
<name>A0A0F9I3G6_9ZZZZ</name>
<sequence length="93" mass="10567">MTKKDKSKFPPAPADRRMGCCKVESIISVDDRGQTVLPKEIREKANIRAGDKLAVMSWEKDGKTCCISLIKVEEFTEMVKDLLGPMMKEMFKK</sequence>
<dbReference type="InterPro" id="IPR037914">
    <property type="entry name" value="SpoVT-AbrB_sf"/>
</dbReference>
<dbReference type="SUPFAM" id="SSF89447">
    <property type="entry name" value="AbrB/MazE/MraZ-like"/>
    <property type="match status" value="1"/>
</dbReference>
<dbReference type="SMART" id="SM00966">
    <property type="entry name" value="SpoVT_AbrB"/>
    <property type="match status" value="1"/>
</dbReference>
<dbReference type="Gene3D" id="2.10.260.10">
    <property type="match status" value="1"/>
</dbReference>
<evidence type="ECO:0000313" key="2">
    <source>
        <dbReference type="EMBL" id="KKL88390.1"/>
    </source>
</evidence>
<dbReference type="NCBIfam" id="TIGR01439">
    <property type="entry name" value="lp_hng_hel_AbrB"/>
    <property type="match status" value="1"/>
</dbReference>
<dbReference type="NCBIfam" id="NF040962">
    <property type="entry name" value="near_HgcAB"/>
    <property type="match status" value="1"/>
</dbReference>